<organism evidence="5 6">
    <name type="scientific">Streptomyces lavendulocolor</name>
    <dbReference type="NCBI Taxonomy" id="67316"/>
    <lineage>
        <taxon>Bacteria</taxon>
        <taxon>Bacillati</taxon>
        <taxon>Actinomycetota</taxon>
        <taxon>Actinomycetes</taxon>
        <taxon>Kitasatosporales</taxon>
        <taxon>Streptomycetaceae</taxon>
        <taxon>Streptomyces</taxon>
    </lineage>
</organism>
<evidence type="ECO:0000313" key="6">
    <source>
        <dbReference type="Proteomes" id="UP001550378"/>
    </source>
</evidence>
<feature type="domain" description="Tyr recombinase" evidence="4">
    <location>
        <begin position="149"/>
        <end position="360"/>
    </location>
</feature>
<proteinExistence type="inferred from homology"/>
<dbReference type="PANTHER" id="PTHR30349">
    <property type="entry name" value="PHAGE INTEGRASE-RELATED"/>
    <property type="match status" value="1"/>
</dbReference>
<evidence type="ECO:0000256" key="3">
    <source>
        <dbReference type="ARBA" id="ARBA00023172"/>
    </source>
</evidence>
<evidence type="ECO:0000259" key="4">
    <source>
        <dbReference type="PROSITE" id="PS51898"/>
    </source>
</evidence>
<dbReference type="RefSeq" id="WP_359656307.1">
    <property type="nucleotide sequence ID" value="NZ_JBEXZP010000125.1"/>
</dbReference>
<dbReference type="Pfam" id="PF00589">
    <property type="entry name" value="Phage_integrase"/>
    <property type="match status" value="1"/>
</dbReference>
<gene>
    <name evidence="5" type="ORF">ABZ508_03070</name>
</gene>
<evidence type="ECO:0000313" key="5">
    <source>
        <dbReference type="EMBL" id="MEU0706349.1"/>
    </source>
</evidence>
<dbReference type="PROSITE" id="PS51898">
    <property type="entry name" value="TYR_RECOMBINASE"/>
    <property type="match status" value="1"/>
</dbReference>
<accession>A0ABV2VYI5</accession>
<keyword evidence="2" id="KW-0238">DNA-binding</keyword>
<dbReference type="InterPro" id="IPR002104">
    <property type="entry name" value="Integrase_catalytic"/>
</dbReference>
<reference evidence="5 6" key="1">
    <citation type="submission" date="2024-06" db="EMBL/GenBank/DDBJ databases">
        <title>The Natural Products Discovery Center: Release of the First 8490 Sequenced Strains for Exploring Actinobacteria Biosynthetic Diversity.</title>
        <authorList>
            <person name="Kalkreuter E."/>
            <person name="Kautsar S.A."/>
            <person name="Yang D."/>
            <person name="Bader C.D."/>
            <person name="Teijaro C.N."/>
            <person name="Fluegel L."/>
            <person name="Davis C.M."/>
            <person name="Simpson J.R."/>
            <person name="Lauterbach L."/>
            <person name="Steele A.D."/>
            <person name="Gui C."/>
            <person name="Meng S."/>
            <person name="Li G."/>
            <person name="Viehrig K."/>
            <person name="Ye F."/>
            <person name="Su P."/>
            <person name="Kiefer A.F."/>
            <person name="Nichols A."/>
            <person name="Cepeda A.J."/>
            <person name="Yan W."/>
            <person name="Fan B."/>
            <person name="Jiang Y."/>
            <person name="Adhikari A."/>
            <person name="Zheng C.-J."/>
            <person name="Schuster L."/>
            <person name="Cowan T.M."/>
            <person name="Smanski M.J."/>
            <person name="Chevrette M.G."/>
            <person name="De Carvalho L.P.S."/>
            <person name="Shen B."/>
        </authorList>
    </citation>
    <scope>NUCLEOTIDE SEQUENCE [LARGE SCALE GENOMIC DNA]</scope>
    <source>
        <strain evidence="5 6">NPDC006337</strain>
    </source>
</reference>
<comment type="similarity">
    <text evidence="1">Belongs to the 'phage' integrase family.</text>
</comment>
<evidence type="ECO:0000256" key="2">
    <source>
        <dbReference type="ARBA" id="ARBA00023125"/>
    </source>
</evidence>
<dbReference type="InterPro" id="IPR013762">
    <property type="entry name" value="Integrase-like_cat_sf"/>
</dbReference>
<keyword evidence="3" id="KW-0233">DNA recombination</keyword>
<evidence type="ECO:0000256" key="1">
    <source>
        <dbReference type="ARBA" id="ARBA00008857"/>
    </source>
</evidence>
<dbReference type="SUPFAM" id="SSF56349">
    <property type="entry name" value="DNA breaking-rejoining enzymes"/>
    <property type="match status" value="1"/>
</dbReference>
<dbReference type="Gene3D" id="1.10.443.10">
    <property type="entry name" value="Intergrase catalytic core"/>
    <property type="match status" value="1"/>
</dbReference>
<name>A0ABV2VYI5_9ACTN</name>
<dbReference type="EMBL" id="JBEXZR010000002">
    <property type="protein sequence ID" value="MEU0706349.1"/>
    <property type="molecule type" value="Genomic_DNA"/>
</dbReference>
<protein>
    <submittedName>
        <fullName evidence="5">Tyrosine-type recombinase/integrase</fullName>
    </submittedName>
</protein>
<sequence>MTKVLELAGSARSLLLVEGVVHLDPAPAMFAAMLDGWATQQRARFLKAGTIQARIDLVRRFADFTGQYPWQWQAQEAEEFIIHLRSGARPLMVSTARGYQNGLRLFMEYVTDARYSWPAVCQERFGEAPTQILHEWNTVVHTSDYEGQPGRRPLTYDEVQALLDAADARVEDIRARRRKGVVAAMRNTALLKTVYAFGLRRREAWGLDVVDLRRNPRAADYGACGALFVRYGKSSRGGQPKRRTVLTVPEMDWIVPVLQQWLSEERPLLSPGSHPALWVTERRGRLSWRGINEAFEQARNDAGLPEVLDLHSLRHSYVTHLIEFGYPEKFVQDQVGHSYASTTAIYTGVSDEFRNRLVQQSLKQRHASLWEPRK</sequence>
<dbReference type="Proteomes" id="UP001550378">
    <property type="component" value="Unassembled WGS sequence"/>
</dbReference>
<dbReference type="InterPro" id="IPR050090">
    <property type="entry name" value="Tyrosine_recombinase_XerCD"/>
</dbReference>
<keyword evidence="6" id="KW-1185">Reference proteome</keyword>
<dbReference type="PANTHER" id="PTHR30349:SF41">
    <property type="entry name" value="INTEGRASE_RECOMBINASE PROTEIN MJ0367-RELATED"/>
    <property type="match status" value="1"/>
</dbReference>
<dbReference type="InterPro" id="IPR011010">
    <property type="entry name" value="DNA_brk_join_enz"/>
</dbReference>
<comment type="caution">
    <text evidence="5">The sequence shown here is derived from an EMBL/GenBank/DDBJ whole genome shotgun (WGS) entry which is preliminary data.</text>
</comment>